<dbReference type="Pfam" id="PF09568">
    <property type="entry name" value="RE_MjaI"/>
    <property type="match status" value="1"/>
</dbReference>
<accession>A0AAE3P2Q9</accession>
<sequence>MSGIDFYIQVGEKYIGLQIKPITYEQTSEIYRWKEWLCRIHKKFEENFGGKVFIVFSIKKDNKKEIYNLEMVDDIRKEIERLKGGK</sequence>
<dbReference type="InterPro" id="IPR019068">
    <property type="entry name" value="Restrct_endonuc_II_MjaI"/>
</dbReference>
<dbReference type="AlphaFoldDB" id="A0AAE3P2Q9"/>
<name>A0AAE3P2Q9_9BACT</name>
<dbReference type="GO" id="GO:0009036">
    <property type="term" value="F:type II site-specific deoxyribonuclease activity"/>
    <property type="evidence" value="ECO:0007669"/>
    <property type="project" value="InterPro"/>
</dbReference>
<comment type="caution">
    <text evidence="1">The sequence shown here is derived from an EMBL/GenBank/DDBJ whole genome shotgun (WGS) entry which is preliminary data.</text>
</comment>
<proteinExistence type="predicted"/>
<evidence type="ECO:0000313" key="1">
    <source>
        <dbReference type="EMBL" id="MDF2952793.1"/>
    </source>
</evidence>
<gene>
    <name evidence="1" type="ORF">OD816_000038</name>
</gene>
<dbReference type="Proteomes" id="UP001144110">
    <property type="component" value="Unassembled WGS sequence"/>
</dbReference>
<dbReference type="EMBL" id="JAPHEG010000001">
    <property type="protein sequence ID" value="MDF2952793.1"/>
    <property type="molecule type" value="Genomic_DNA"/>
</dbReference>
<reference evidence="1" key="1">
    <citation type="submission" date="2022-11" db="EMBL/GenBank/DDBJ databases">
        <title>Candidatus Alkanophaga archaea from heated hydrothermal vent sediment oxidize petroleum alkanes.</title>
        <authorList>
            <person name="Zehnle H."/>
            <person name="Laso-Perez R."/>
            <person name="Lipp J."/>
            <person name="Teske A."/>
            <person name="Wegener G."/>
        </authorList>
    </citation>
    <scope>NUCLEOTIDE SEQUENCE</scope>
    <source>
        <strain evidence="1">MCA70</strain>
    </source>
</reference>
<evidence type="ECO:0008006" key="3">
    <source>
        <dbReference type="Google" id="ProtNLM"/>
    </source>
</evidence>
<dbReference type="GO" id="GO:0003677">
    <property type="term" value="F:DNA binding"/>
    <property type="evidence" value="ECO:0007669"/>
    <property type="project" value="InterPro"/>
</dbReference>
<dbReference type="GO" id="GO:0009307">
    <property type="term" value="P:DNA restriction-modification system"/>
    <property type="evidence" value="ECO:0007669"/>
    <property type="project" value="InterPro"/>
</dbReference>
<protein>
    <recommendedName>
        <fullName evidence="3">MjaI family restriction endonuclease</fullName>
    </recommendedName>
</protein>
<organism evidence="1 2">
    <name type="scientific">Candidatus Thermodesulfobacterium syntrophicum</name>
    <dbReference type="NCBI Taxonomy" id="3060442"/>
    <lineage>
        <taxon>Bacteria</taxon>
        <taxon>Pseudomonadati</taxon>
        <taxon>Thermodesulfobacteriota</taxon>
        <taxon>Thermodesulfobacteria</taxon>
        <taxon>Thermodesulfobacteriales</taxon>
        <taxon>Thermodesulfobacteriaceae</taxon>
        <taxon>Thermodesulfobacterium</taxon>
    </lineage>
</organism>
<evidence type="ECO:0000313" key="2">
    <source>
        <dbReference type="Proteomes" id="UP001144110"/>
    </source>
</evidence>